<dbReference type="AlphaFoldDB" id="A0A9Q1HJF3"/>
<feature type="chain" id="PRO_5040407022" evidence="5">
    <location>
        <begin position="25"/>
        <end position="562"/>
    </location>
</feature>
<name>A0A9Q1HJF3_HOLLE</name>
<dbReference type="InterPro" id="IPR051008">
    <property type="entry name" value="Telomere_Capping_Maintenance"/>
</dbReference>
<keyword evidence="7" id="KW-1185">Reference proteome</keyword>
<evidence type="ECO:0000256" key="3">
    <source>
        <dbReference type="ARBA" id="ARBA00022989"/>
    </source>
</evidence>
<keyword evidence="3" id="KW-1133">Transmembrane helix</keyword>
<keyword evidence="4" id="KW-0472">Membrane</keyword>
<dbReference type="SUPFAM" id="SSF51695">
    <property type="entry name" value="PLC-like phosphodiesterases"/>
    <property type="match status" value="1"/>
</dbReference>
<sequence length="562" mass="63697">MMGKYSARSLLVISYAISICFVGCTNVPFSVEIASSPEEVNEYIHFYSETPSSLERFKNDSSRLFLLAKGAKIITNGVGNMYQRDLDLRHIVSIKELDVNSTYQYQLVVEDNTNGEPSQVAVTAKLGYASNSWSIQSTILHAEIIKSSKTPCDELSRESNCTKCMLTGRCEKGHVSLDPWLKFALKTQRHIQIDKNFLDLKFLGAHNAFNDRADFYGVFDDCKWPPPYKPLWICLANQEFAMSDLLDLGVHSLELDPWWCIDKLTLSHAKDKGLGCSPTDRAFSNGVREIGNWVKKPENKGEIIRLYLEDGADHTKGHDDLINGIIEKYLGEFVFTPADMKAFHGRWPSARELKKMGKTVILATDGSYTHGGKYIHNTFWQEWGAIEFTPYPDCGGKPRSVVRRFFCDSTHYGPFWNGPAETGVILDFTEYMKCGIEYSDADQANTVMLKTAVFTWAEGEPSEELKKSSCVYIKASSGRWHVATNCTVSMHRACSNETNKDQWIMSKTMGPYKEDNTQCPEGFHFDVPTDGYQQQKLREVLKQDVWINLTPYLPLLMGETIF</sequence>
<dbReference type="Proteomes" id="UP001152320">
    <property type="component" value="Chromosome 2"/>
</dbReference>
<evidence type="ECO:0000256" key="5">
    <source>
        <dbReference type="SAM" id="SignalP"/>
    </source>
</evidence>
<dbReference type="GO" id="GO:0006629">
    <property type="term" value="P:lipid metabolic process"/>
    <property type="evidence" value="ECO:0007669"/>
    <property type="project" value="InterPro"/>
</dbReference>
<protein>
    <submittedName>
        <fullName evidence="6">Uncharacterized protein</fullName>
    </submittedName>
</protein>
<dbReference type="PANTHER" id="PTHR35518">
    <property type="entry name" value="MAINTENANCE OF TELOMOERE CAPPING"/>
    <property type="match status" value="1"/>
</dbReference>
<comment type="caution">
    <text evidence="6">The sequence shown here is derived from an EMBL/GenBank/DDBJ whole genome shotgun (WGS) entry which is preliminary data.</text>
</comment>
<dbReference type="GO" id="GO:0016020">
    <property type="term" value="C:membrane"/>
    <property type="evidence" value="ECO:0007669"/>
    <property type="project" value="UniProtKB-SubCell"/>
</dbReference>
<evidence type="ECO:0000256" key="1">
    <source>
        <dbReference type="ARBA" id="ARBA00004370"/>
    </source>
</evidence>
<gene>
    <name evidence="6" type="ORF">HOLleu_06231</name>
</gene>
<accession>A0A9Q1HJF3</accession>
<dbReference type="GO" id="GO:0008081">
    <property type="term" value="F:phosphoric diester hydrolase activity"/>
    <property type="evidence" value="ECO:0007669"/>
    <property type="project" value="InterPro"/>
</dbReference>
<dbReference type="Gene3D" id="3.20.20.190">
    <property type="entry name" value="Phosphatidylinositol (PI) phosphodiesterase"/>
    <property type="match status" value="1"/>
</dbReference>
<organism evidence="6 7">
    <name type="scientific">Holothuria leucospilota</name>
    <name type="common">Black long sea cucumber</name>
    <name type="synonym">Mertensiothuria leucospilota</name>
    <dbReference type="NCBI Taxonomy" id="206669"/>
    <lineage>
        <taxon>Eukaryota</taxon>
        <taxon>Metazoa</taxon>
        <taxon>Echinodermata</taxon>
        <taxon>Eleutherozoa</taxon>
        <taxon>Echinozoa</taxon>
        <taxon>Holothuroidea</taxon>
        <taxon>Aspidochirotacea</taxon>
        <taxon>Aspidochirotida</taxon>
        <taxon>Holothuriidae</taxon>
        <taxon>Holothuria</taxon>
    </lineage>
</organism>
<dbReference type="InterPro" id="IPR017946">
    <property type="entry name" value="PLC-like_Pdiesterase_TIM-brl"/>
</dbReference>
<feature type="signal peptide" evidence="5">
    <location>
        <begin position="1"/>
        <end position="24"/>
    </location>
</feature>
<comment type="subcellular location">
    <subcellularLocation>
        <location evidence="1">Membrane</location>
    </subcellularLocation>
</comment>
<evidence type="ECO:0000256" key="4">
    <source>
        <dbReference type="ARBA" id="ARBA00023136"/>
    </source>
</evidence>
<proteinExistence type="predicted"/>
<evidence type="ECO:0000313" key="6">
    <source>
        <dbReference type="EMBL" id="KAJ8047266.1"/>
    </source>
</evidence>
<dbReference type="EMBL" id="JAIZAY010000002">
    <property type="protein sequence ID" value="KAJ8047266.1"/>
    <property type="molecule type" value="Genomic_DNA"/>
</dbReference>
<dbReference type="OrthoDB" id="7984201at2759"/>
<evidence type="ECO:0000256" key="2">
    <source>
        <dbReference type="ARBA" id="ARBA00022692"/>
    </source>
</evidence>
<keyword evidence="5" id="KW-0732">Signal</keyword>
<keyword evidence="2" id="KW-0812">Transmembrane</keyword>
<reference evidence="6" key="1">
    <citation type="submission" date="2021-10" db="EMBL/GenBank/DDBJ databases">
        <title>Tropical sea cucumber genome reveals ecological adaptation and Cuvierian tubules defense mechanism.</title>
        <authorList>
            <person name="Chen T."/>
        </authorList>
    </citation>
    <scope>NUCLEOTIDE SEQUENCE</scope>
    <source>
        <strain evidence="6">Nanhai2018</strain>
        <tissue evidence="6">Muscle</tissue>
    </source>
</reference>
<evidence type="ECO:0000313" key="7">
    <source>
        <dbReference type="Proteomes" id="UP001152320"/>
    </source>
</evidence>
<dbReference type="PANTHER" id="PTHR35518:SF2">
    <property type="entry name" value="MAINTENANCE OF TELOMERE CAPPING PROTEIN 6"/>
    <property type="match status" value="1"/>
</dbReference>